<name>A0A833H1J8_9LEPT</name>
<gene>
    <name evidence="2" type="ORF">F9K24_09615</name>
</gene>
<feature type="transmembrane region" description="Helical" evidence="1">
    <location>
        <begin position="7"/>
        <end position="26"/>
    </location>
</feature>
<evidence type="ECO:0000313" key="3">
    <source>
        <dbReference type="Proteomes" id="UP000460298"/>
    </source>
</evidence>
<comment type="caution">
    <text evidence="2">The sequence shown here is derived from an EMBL/GenBank/DDBJ whole genome shotgun (WGS) entry which is preliminary data.</text>
</comment>
<protein>
    <submittedName>
        <fullName evidence="2">Uncharacterized protein</fullName>
    </submittedName>
</protein>
<feature type="transmembrane region" description="Helical" evidence="1">
    <location>
        <begin position="78"/>
        <end position="97"/>
    </location>
</feature>
<keyword evidence="1" id="KW-0472">Membrane</keyword>
<evidence type="ECO:0000256" key="1">
    <source>
        <dbReference type="SAM" id="Phobius"/>
    </source>
</evidence>
<accession>A0A833H1J8</accession>
<proteinExistence type="predicted"/>
<reference evidence="2 3" key="1">
    <citation type="submission" date="2019-10" db="EMBL/GenBank/DDBJ databases">
        <title>Extracellular Electron Transfer in a Candidatus Methanoperedens spp. Enrichment Culture.</title>
        <authorList>
            <person name="Berger S."/>
            <person name="Rangel Shaw D."/>
            <person name="Berben T."/>
            <person name="In 'T Zandt M."/>
            <person name="Frank J."/>
            <person name="Reimann J."/>
            <person name="Jetten M.S.M."/>
            <person name="Welte C.U."/>
        </authorList>
    </citation>
    <scope>NUCLEOTIDE SEQUENCE [LARGE SCALE GENOMIC DNA]</scope>
    <source>
        <strain evidence="2">SB12</strain>
    </source>
</reference>
<feature type="transmembrane region" description="Helical" evidence="1">
    <location>
        <begin position="103"/>
        <end position="119"/>
    </location>
</feature>
<feature type="transmembrane region" description="Helical" evidence="1">
    <location>
        <begin position="46"/>
        <end position="66"/>
    </location>
</feature>
<dbReference type="AlphaFoldDB" id="A0A833H1J8"/>
<keyword evidence="1" id="KW-0812">Transmembrane</keyword>
<evidence type="ECO:0000313" key="2">
    <source>
        <dbReference type="EMBL" id="KAB2932627.1"/>
    </source>
</evidence>
<organism evidence="2 3">
    <name type="scientific">Leptonema illini</name>
    <dbReference type="NCBI Taxonomy" id="183"/>
    <lineage>
        <taxon>Bacteria</taxon>
        <taxon>Pseudomonadati</taxon>
        <taxon>Spirochaetota</taxon>
        <taxon>Spirochaetia</taxon>
        <taxon>Leptospirales</taxon>
        <taxon>Leptospiraceae</taxon>
        <taxon>Leptonema</taxon>
    </lineage>
</organism>
<dbReference type="Proteomes" id="UP000460298">
    <property type="component" value="Unassembled WGS sequence"/>
</dbReference>
<keyword evidence="1" id="KW-1133">Transmembrane helix</keyword>
<dbReference type="EMBL" id="WBUI01000008">
    <property type="protein sequence ID" value="KAB2932627.1"/>
    <property type="molecule type" value="Genomic_DNA"/>
</dbReference>
<sequence length="123" mass="13082">MLPVQRIVHLALCASPLFAGVAFYFLRSANPMAASTEPSLTEIFRMVGAVSALGGAAAALFLPRLLAKAAEQDFQIRLLSWALAEGASLINLVFFYLTGNGEHIVAAAVSWIFLIFSGPKTKG</sequence>